<dbReference type="RefSeq" id="WP_164896747.1">
    <property type="nucleotide sequence ID" value="NZ_SAYU02000031.1"/>
</dbReference>
<dbReference type="EMBL" id="SAYU02000031">
    <property type="protein sequence ID" value="NHA68531.1"/>
    <property type="molecule type" value="Genomic_DNA"/>
</dbReference>
<proteinExistence type="predicted"/>
<feature type="region of interest" description="Disordered" evidence="1">
    <location>
        <begin position="76"/>
        <end position="130"/>
    </location>
</feature>
<dbReference type="AlphaFoldDB" id="A0A8T6R8K7"/>
<sequence>MASVDQGWTRAHDDALRDALTDTLAEADSAVLDRPSAVRAVGDRRRRGRTRGRALVAAVLVLVLGGLGYGLLRGGDAPDPSPATPGPTVSATASRTSLPGPSSSASPRRTPTTTDTDVIGEDGSVGPFRVGMTPAQVRATIRRDYPDGSVRIEQRRFVDGQVRVDALVQDGADSQITQQGAGSGIIGLIDSERRGTSGAGVLDVLLPPTTARLHGLGVGDPVAAFQREFPDRVAPDASSTVYRLTFENGTRLQLGMSSSYLDPSAGADTLVVLEPGRSEFSGFPYFTF</sequence>
<comment type="caution">
    <text evidence="3">The sequence shown here is derived from an EMBL/GenBank/DDBJ whole genome shotgun (WGS) entry which is preliminary data.</text>
</comment>
<keyword evidence="2" id="KW-0812">Transmembrane</keyword>
<reference evidence="3" key="1">
    <citation type="submission" date="2020-03" db="EMBL/GenBank/DDBJ databases">
        <title>Phycicoccus flavus sp. nov., a novel endophytic actinobacterium isolated from branch of Kandelia candel.</title>
        <authorList>
            <person name="Tuo L."/>
        </authorList>
    </citation>
    <scope>NUCLEOTIDE SEQUENCE</scope>
    <source>
        <strain evidence="3">CMS6Z-2</strain>
    </source>
</reference>
<evidence type="ECO:0000313" key="3">
    <source>
        <dbReference type="EMBL" id="NHA68531.1"/>
    </source>
</evidence>
<evidence type="ECO:0000256" key="1">
    <source>
        <dbReference type="SAM" id="MobiDB-lite"/>
    </source>
</evidence>
<organism evidence="3 4">
    <name type="scientific">Phycicoccus flavus</name>
    <dbReference type="NCBI Taxonomy" id="2502783"/>
    <lineage>
        <taxon>Bacteria</taxon>
        <taxon>Bacillati</taxon>
        <taxon>Actinomycetota</taxon>
        <taxon>Actinomycetes</taxon>
        <taxon>Micrococcales</taxon>
        <taxon>Intrasporangiaceae</taxon>
        <taxon>Phycicoccus</taxon>
    </lineage>
</organism>
<feature type="transmembrane region" description="Helical" evidence="2">
    <location>
        <begin position="54"/>
        <end position="72"/>
    </location>
</feature>
<protein>
    <submittedName>
        <fullName evidence="3">Uncharacterized protein</fullName>
    </submittedName>
</protein>
<evidence type="ECO:0000256" key="2">
    <source>
        <dbReference type="SAM" id="Phobius"/>
    </source>
</evidence>
<gene>
    <name evidence="3" type="ORF">EPD83_010780</name>
</gene>
<keyword evidence="2" id="KW-1133">Transmembrane helix</keyword>
<evidence type="ECO:0000313" key="4">
    <source>
        <dbReference type="Proteomes" id="UP000287866"/>
    </source>
</evidence>
<keyword evidence="2" id="KW-0472">Membrane</keyword>
<keyword evidence="4" id="KW-1185">Reference proteome</keyword>
<accession>A0A8T6R8K7</accession>
<feature type="compositionally biased region" description="Low complexity" evidence="1">
    <location>
        <begin position="94"/>
        <end position="116"/>
    </location>
</feature>
<name>A0A8T6R8K7_9MICO</name>
<dbReference type="Proteomes" id="UP000287866">
    <property type="component" value="Unassembled WGS sequence"/>
</dbReference>